<evidence type="ECO:0000313" key="3">
    <source>
        <dbReference type="EMBL" id="OWY93386.1"/>
    </source>
</evidence>
<reference evidence="4" key="1">
    <citation type="submission" date="2017-03" db="EMBL/GenBank/DDBJ databases">
        <title>Phytopthora megakarya and P. palmivora, two closely related causual agents of cacao black pod achieved similar genome size and gene model numbers by different mechanisms.</title>
        <authorList>
            <person name="Ali S."/>
            <person name="Shao J."/>
            <person name="Larry D.J."/>
            <person name="Kronmiller B."/>
            <person name="Shen D."/>
            <person name="Strem M.D."/>
            <person name="Melnick R.L."/>
            <person name="Guiltinan M.J."/>
            <person name="Tyler B.M."/>
            <person name="Meinhardt L.W."/>
            <person name="Bailey B.A."/>
        </authorList>
    </citation>
    <scope>NUCLEOTIDE SEQUENCE [LARGE SCALE GENOMIC DNA]</scope>
    <source>
        <strain evidence="4">zdho120</strain>
    </source>
</reference>
<evidence type="ECO:0000256" key="1">
    <source>
        <dbReference type="PROSITE-ProRule" id="PRU00175"/>
    </source>
</evidence>
<comment type="caution">
    <text evidence="3">The sequence shown here is derived from an EMBL/GenBank/DDBJ whole genome shotgun (WGS) entry which is preliminary data.</text>
</comment>
<feature type="domain" description="RING-type" evidence="2">
    <location>
        <begin position="81"/>
        <end position="121"/>
    </location>
</feature>
<dbReference type="AlphaFoldDB" id="A0A225ULF9"/>
<dbReference type="Gene3D" id="3.30.40.10">
    <property type="entry name" value="Zinc/RING finger domain, C3HC4 (zinc finger)"/>
    <property type="match status" value="1"/>
</dbReference>
<keyword evidence="1" id="KW-0862">Zinc</keyword>
<feature type="non-terminal residue" evidence="3">
    <location>
        <position position="1"/>
    </location>
</feature>
<sequence>SPHFPSPHINNGTHDVIRERRQKLADFLVTIVKVYTHLEVLLKFPGYPHLQNVFLHLQRFLDVPPPWKSSAISEGPYIPKCVRRIPSAVYSKMVKLRCGHSFHDDCVESWLRFSVTCPVCRRALHEKLSGTLTYELWVL</sequence>
<dbReference type="SUPFAM" id="SSF57850">
    <property type="entry name" value="RING/U-box"/>
    <property type="match status" value="1"/>
</dbReference>
<dbReference type="Pfam" id="PF13639">
    <property type="entry name" value="zf-RING_2"/>
    <property type="match status" value="1"/>
</dbReference>
<keyword evidence="1" id="KW-0479">Metal-binding</keyword>
<keyword evidence="1" id="KW-0863">Zinc-finger</keyword>
<dbReference type="Proteomes" id="UP000198211">
    <property type="component" value="Unassembled WGS sequence"/>
</dbReference>
<name>A0A225ULF9_9STRA</name>
<accession>A0A225ULF9</accession>
<evidence type="ECO:0000313" key="4">
    <source>
        <dbReference type="Proteomes" id="UP000198211"/>
    </source>
</evidence>
<dbReference type="PROSITE" id="PS50089">
    <property type="entry name" value="ZF_RING_2"/>
    <property type="match status" value="1"/>
</dbReference>
<evidence type="ECO:0000259" key="2">
    <source>
        <dbReference type="PROSITE" id="PS50089"/>
    </source>
</evidence>
<keyword evidence="4" id="KW-1185">Reference proteome</keyword>
<organism evidence="3 4">
    <name type="scientific">Phytophthora megakarya</name>
    <dbReference type="NCBI Taxonomy" id="4795"/>
    <lineage>
        <taxon>Eukaryota</taxon>
        <taxon>Sar</taxon>
        <taxon>Stramenopiles</taxon>
        <taxon>Oomycota</taxon>
        <taxon>Peronosporomycetes</taxon>
        <taxon>Peronosporales</taxon>
        <taxon>Peronosporaceae</taxon>
        <taxon>Phytophthora</taxon>
    </lineage>
</organism>
<proteinExistence type="predicted"/>
<gene>
    <name evidence="3" type="ORF">PHMEG_00037237</name>
</gene>
<dbReference type="InterPro" id="IPR013083">
    <property type="entry name" value="Znf_RING/FYVE/PHD"/>
</dbReference>
<dbReference type="OrthoDB" id="8062037at2759"/>
<dbReference type="InterPro" id="IPR001841">
    <property type="entry name" value="Znf_RING"/>
</dbReference>
<dbReference type="GO" id="GO:0008270">
    <property type="term" value="F:zinc ion binding"/>
    <property type="evidence" value="ECO:0007669"/>
    <property type="project" value="UniProtKB-KW"/>
</dbReference>
<dbReference type="EMBL" id="NBNE01016172">
    <property type="protein sequence ID" value="OWY93386.1"/>
    <property type="molecule type" value="Genomic_DNA"/>
</dbReference>
<protein>
    <recommendedName>
        <fullName evidence="2">RING-type domain-containing protein</fullName>
    </recommendedName>
</protein>